<evidence type="ECO:0000313" key="2">
    <source>
        <dbReference type="Proteomes" id="UP000019591"/>
    </source>
</evidence>
<keyword evidence="2" id="KW-1185">Reference proteome</keyword>
<dbReference type="Proteomes" id="UP000019591">
    <property type="component" value="Chromosome"/>
</dbReference>
<sequence>MRKHGKACGVLHQTRVASAKWDTVKQEANKNLRFLNFL</sequence>
<dbReference type="AlphaFoldDB" id="W8U3W5"/>
<dbReference type="HOGENOM" id="CLU_3328023_0_0_9"/>
<dbReference type="EMBL" id="CP007452">
    <property type="protein sequence ID" value="AHM55641.1"/>
    <property type="molecule type" value="Genomic_DNA"/>
</dbReference>
<organism evidence="1 2">
    <name type="scientific">Peptoclostridium acidaminophilum DSM 3953</name>
    <dbReference type="NCBI Taxonomy" id="1286171"/>
    <lineage>
        <taxon>Bacteria</taxon>
        <taxon>Bacillati</taxon>
        <taxon>Bacillota</taxon>
        <taxon>Clostridia</taxon>
        <taxon>Peptostreptococcales</taxon>
        <taxon>Peptoclostridiaceae</taxon>
        <taxon>Peptoclostridium</taxon>
    </lineage>
</organism>
<accession>W8U3W5</accession>
<gene>
    <name evidence="1" type="ORF">EAL2_c03380</name>
</gene>
<proteinExistence type="predicted"/>
<reference evidence="1 2" key="1">
    <citation type="journal article" date="2014" name="Genome Announc.">
        <title>Complete Genome Sequence of Amino Acid-Utilizing Eubacterium acidaminophilum al-2 (DSM 3953).</title>
        <authorList>
            <person name="Poehlein A."/>
            <person name="Andreesen J.R."/>
            <person name="Daniel R."/>
        </authorList>
    </citation>
    <scope>NUCLEOTIDE SEQUENCE [LARGE SCALE GENOMIC DNA]</scope>
    <source>
        <strain evidence="1 2">DSM 3953</strain>
    </source>
</reference>
<dbReference type="STRING" id="1286171.EAL2_c03380"/>
<dbReference type="KEGG" id="eac:EAL2_c03380"/>
<name>W8U3W5_PEPAC</name>
<evidence type="ECO:0000313" key="1">
    <source>
        <dbReference type="EMBL" id="AHM55641.1"/>
    </source>
</evidence>
<protein>
    <submittedName>
        <fullName evidence="1">Uncharacterized protein</fullName>
    </submittedName>
</protein>